<dbReference type="Proteomes" id="UP000262583">
    <property type="component" value="Chromosome"/>
</dbReference>
<organism evidence="1 2">
    <name type="scientific">Sumerlaea chitinivorans</name>
    <dbReference type="NCBI Taxonomy" id="2250252"/>
    <lineage>
        <taxon>Bacteria</taxon>
        <taxon>Candidatus Sumerlaeota</taxon>
        <taxon>Candidatus Sumerlaeia</taxon>
        <taxon>Candidatus Sumerlaeales</taxon>
        <taxon>Candidatus Sumerlaeaceae</taxon>
        <taxon>Candidatus Sumerlaea</taxon>
    </lineage>
</organism>
<dbReference type="EMBL" id="CP030759">
    <property type="protein sequence ID" value="AXA35583.1"/>
    <property type="molecule type" value="Genomic_DNA"/>
</dbReference>
<sequence>MRIYLFSQLTKRLIWGQNLPLRGWVVGLSLMAAASFGDRVTPAEVLNQQSRENRHVAISVTPGGDRVFVVWDGIVAGQRRIVGRESVQGEWLNEFVLDAEPAAANHSPDVAVDHMGNVHVVWLGRQSERDVVFYTARISEAWVPPIPLVAADDLRGSADAVTIAVAPDGRPWIAWQSGTANRVNIYCAELCADRGEFVVHRLTPEAINYNLMPSIQFEHDTPVVYWYAAENATFSLIAARFLREQKTWELFVPKNLDQLPANRLPGLFAKGQEALAGIWYDQVQETERIFLGLQDPLTRGAGTIIDHRPRALNHPVVGTFSSGNLIAVWCSMDDQTSRPQVFYTRGVQLPTDHPDVLQVSDGRTSGFYNAPAVAPFDGGVVVTYTSDAAQGGDGSVLFQKILFE</sequence>
<evidence type="ECO:0000313" key="1">
    <source>
        <dbReference type="EMBL" id="AXA35583.1"/>
    </source>
</evidence>
<dbReference type="KEGG" id="schv:BRCON_0806"/>
<gene>
    <name evidence="1" type="ORF">BRCON_0806</name>
</gene>
<reference evidence="1 2" key="1">
    <citation type="submission" date="2018-05" db="EMBL/GenBank/DDBJ databases">
        <title>A metagenomic window into the 2 km-deep terrestrial subsurface aquifer revealed taxonomically and functionally diverse microbial community comprising novel uncultured bacterial lineages.</title>
        <authorList>
            <person name="Kadnikov V.V."/>
            <person name="Mardanov A.V."/>
            <person name="Beletsky A.V."/>
            <person name="Banks D."/>
            <person name="Pimenov N.V."/>
            <person name="Frank Y.A."/>
            <person name="Karnachuk O.V."/>
            <person name="Ravin N.V."/>
        </authorList>
    </citation>
    <scope>NUCLEOTIDE SEQUENCE [LARGE SCALE GENOMIC DNA]</scope>
    <source>
        <strain evidence="1">BY</strain>
    </source>
</reference>
<accession>A0A2Z4Y4Y6</accession>
<protein>
    <submittedName>
        <fullName evidence="1">Uncharacterized protein</fullName>
    </submittedName>
</protein>
<proteinExistence type="predicted"/>
<name>A0A2Z4Y4Y6_SUMC1</name>
<evidence type="ECO:0000313" key="2">
    <source>
        <dbReference type="Proteomes" id="UP000262583"/>
    </source>
</evidence>
<dbReference type="AlphaFoldDB" id="A0A2Z4Y4Y6"/>